<evidence type="ECO:0008006" key="4">
    <source>
        <dbReference type="Google" id="ProtNLM"/>
    </source>
</evidence>
<protein>
    <recommendedName>
        <fullName evidence="4">ABC-2 type transport system permease protein</fullName>
    </recommendedName>
</protein>
<evidence type="ECO:0000256" key="1">
    <source>
        <dbReference type="SAM" id="Phobius"/>
    </source>
</evidence>
<sequence>MKTLQWLIRREFWENKGGFFWAPVIAGAVFLVINVLGLIAAQAAAGRANVQVGLIKLDSLLKAAPPEAKSAMVAGIDATMLIVVGLLTFVTAIVVFFYSLGALYDDRRDRSVLFWKSLPLSDRDTVISKVISALLIAPGIGMLAGMATALGMLFIMAIALAFHGQNVFGLFFLESHPFKMLFLAALTLPISMLWALPTVGWLMLCSAWARSKPFLWAVAVPVGMGIMVSWFDLMKSIQMPDAWFWKHVVGRMLASVFPANWLGINLGEQLENANSPQEVSELFNISTVLNILSSAELWIGAAAGIAMLVLATRIRRNRDDS</sequence>
<feature type="transmembrane region" description="Helical" evidence="1">
    <location>
        <begin position="282"/>
        <end position="311"/>
    </location>
</feature>
<dbReference type="EMBL" id="JACYTR010000003">
    <property type="protein sequence ID" value="MBD8524542.1"/>
    <property type="molecule type" value="Genomic_DNA"/>
</dbReference>
<comment type="caution">
    <text evidence="2">The sequence shown here is derived from an EMBL/GenBank/DDBJ whole genome shotgun (WGS) entry which is preliminary data.</text>
</comment>
<feature type="transmembrane region" description="Helical" evidence="1">
    <location>
        <begin position="214"/>
        <end position="231"/>
    </location>
</feature>
<accession>A0AAW3ZIM7</accession>
<keyword evidence="1" id="KW-1133">Transmembrane helix</keyword>
<reference evidence="2 3" key="1">
    <citation type="submission" date="2020-09" db="EMBL/GenBank/DDBJ databases">
        <title>Pseudoxanthomonas sp. CAU 1598 isolated from sand of Yaerae Beach.</title>
        <authorList>
            <person name="Kim W."/>
        </authorList>
    </citation>
    <scope>NUCLEOTIDE SEQUENCE [LARGE SCALE GENOMIC DNA]</scope>
    <source>
        <strain evidence="2 3">CAU 1598</strain>
    </source>
</reference>
<proteinExistence type="predicted"/>
<feature type="transmembrane region" description="Helical" evidence="1">
    <location>
        <begin position="20"/>
        <end position="44"/>
    </location>
</feature>
<dbReference type="AlphaFoldDB" id="A0AAW3ZIM7"/>
<organism evidence="2 3">
    <name type="scientific">Pseudomarimonas arenosa</name>
    <dbReference type="NCBI Taxonomy" id="2774145"/>
    <lineage>
        <taxon>Bacteria</taxon>
        <taxon>Pseudomonadati</taxon>
        <taxon>Pseudomonadota</taxon>
        <taxon>Gammaproteobacteria</taxon>
        <taxon>Lysobacterales</taxon>
        <taxon>Lysobacteraceae</taxon>
        <taxon>Pseudomarimonas</taxon>
    </lineage>
</organism>
<keyword evidence="1" id="KW-0472">Membrane</keyword>
<keyword evidence="1" id="KW-0812">Transmembrane</keyword>
<dbReference type="Proteomes" id="UP000613768">
    <property type="component" value="Unassembled WGS sequence"/>
</dbReference>
<evidence type="ECO:0000313" key="2">
    <source>
        <dbReference type="EMBL" id="MBD8524542.1"/>
    </source>
</evidence>
<dbReference type="RefSeq" id="WP_192027890.1">
    <property type="nucleotide sequence ID" value="NZ_JACYTR010000003.1"/>
</dbReference>
<feature type="transmembrane region" description="Helical" evidence="1">
    <location>
        <begin position="80"/>
        <end position="105"/>
    </location>
</feature>
<gene>
    <name evidence="2" type="ORF">IFO71_02205</name>
</gene>
<evidence type="ECO:0000313" key="3">
    <source>
        <dbReference type="Proteomes" id="UP000613768"/>
    </source>
</evidence>
<feature type="transmembrane region" description="Helical" evidence="1">
    <location>
        <begin position="180"/>
        <end position="202"/>
    </location>
</feature>
<keyword evidence="3" id="KW-1185">Reference proteome</keyword>
<feature type="transmembrane region" description="Helical" evidence="1">
    <location>
        <begin position="126"/>
        <end position="147"/>
    </location>
</feature>
<name>A0AAW3ZIM7_9GAMM</name>